<evidence type="ECO:0000313" key="2">
    <source>
        <dbReference type="EMBL" id="SBP27426.1"/>
    </source>
</evidence>
<reference evidence="2" key="2">
    <citation type="submission" date="2016-06" db="EMBL/GenBank/DDBJ databases">
        <title>The genome of a short-lived fish provides insights into sex chromosome evolution and the genetic control of aging.</title>
        <authorList>
            <person name="Reichwald K."/>
            <person name="Felder M."/>
            <person name="Petzold A."/>
            <person name="Koch P."/>
            <person name="Groth M."/>
            <person name="Platzer M."/>
        </authorList>
    </citation>
    <scope>NUCLEOTIDE SEQUENCE</scope>
    <source>
        <tissue evidence="2">Brain</tissue>
    </source>
</reference>
<proteinExistence type="predicted"/>
<reference evidence="2" key="1">
    <citation type="submission" date="2016-05" db="EMBL/GenBank/DDBJ databases">
        <authorList>
            <person name="Lavstsen T."/>
            <person name="Jespersen J.S."/>
        </authorList>
    </citation>
    <scope>NUCLEOTIDE SEQUENCE</scope>
    <source>
        <tissue evidence="2">Brain</tissue>
    </source>
</reference>
<dbReference type="AlphaFoldDB" id="A0A1A7YB15"/>
<evidence type="ECO:0000256" key="1">
    <source>
        <dbReference type="SAM" id="MobiDB-lite"/>
    </source>
</evidence>
<organism evidence="2">
    <name type="scientific">Iconisemion striatum</name>
    <dbReference type="NCBI Taxonomy" id="60296"/>
    <lineage>
        <taxon>Eukaryota</taxon>
        <taxon>Metazoa</taxon>
        <taxon>Chordata</taxon>
        <taxon>Craniata</taxon>
        <taxon>Vertebrata</taxon>
        <taxon>Euteleostomi</taxon>
        <taxon>Actinopterygii</taxon>
        <taxon>Neopterygii</taxon>
        <taxon>Teleostei</taxon>
        <taxon>Neoteleostei</taxon>
        <taxon>Acanthomorphata</taxon>
        <taxon>Ovalentaria</taxon>
        <taxon>Atherinomorphae</taxon>
        <taxon>Cyprinodontiformes</taxon>
        <taxon>Nothobranchiidae</taxon>
        <taxon>Iconisemion</taxon>
    </lineage>
</organism>
<sequence length="86" mass="8996">EDGEERLGGLGPPKESAPPLAPIGTLVHHLGQKTPTHLAMANSSSNTEPCGARGCQLSPTPAEYLLPLLYLINIQTTSPSQRSPAI</sequence>
<accession>A0A1A7YB15</accession>
<dbReference type="EMBL" id="HADX01005194">
    <property type="protein sequence ID" value="SBP27426.1"/>
    <property type="molecule type" value="Transcribed_RNA"/>
</dbReference>
<name>A0A1A7YB15_9TELE</name>
<feature type="non-terminal residue" evidence="2">
    <location>
        <position position="86"/>
    </location>
</feature>
<feature type="region of interest" description="Disordered" evidence="1">
    <location>
        <begin position="1"/>
        <end position="22"/>
    </location>
</feature>
<gene>
    <name evidence="2" type="primary">WIPF3</name>
</gene>
<feature type="non-terminal residue" evidence="2">
    <location>
        <position position="1"/>
    </location>
</feature>
<protein>
    <submittedName>
        <fullName evidence="2">WAS/WASL interacting protein family, member 3</fullName>
    </submittedName>
</protein>